<feature type="compositionally biased region" description="Basic residues" evidence="1">
    <location>
        <begin position="1041"/>
        <end position="1051"/>
    </location>
</feature>
<organism evidence="2 3">
    <name type="scientific">Obba rivulosa</name>
    <dbReference type="NCBI Taxonomy" id="1052685"/>
    <lineage>
        <taxon>Eukaryota</taxon>
        <taxon>Fungi</taxon>
        <taxon>Dikarya</taxon>
        <taxon>Basidiomycota</taxon>
        <taxon>Agaricomycotina</taxon>
        <taxon>Agaricomycetes</taxon>
        <taxon>Polyporales</taxon>
        <taxon>Gelatoporiaceae</taxon>
        <taxon>Obba</taxon>
    </lineage>
</organism>
<evidence type="ECO:0000313" key="2">
    <source>
        <dbReference type="EMBL" id="OCH90324.1"/>
    </source>
</evidence>
<feature type="compositionally biased region" description="Basic and acidic residues" evidence="1">
    <location>
        <begin position="1026"/>
        <end position="1036"/>
    </location>
</feature>
<feature type="region of interest" description="Disordered" evidence="1">
    <location>
        <begin position="1026"/>
        <end position="1051"/>
    </location>
</feature>
<feature type="compositionally biased region" description="Low complexity" evidence="1">
    <location>
        <begin position="688"/>
        <end position="717"/>
    </location>
</feature>
<feature type="compositionally biased region" description="Pro residues" evidence="1">
    <location>
        <begin position="142"/>
        <end position="155"/>
    </location>
</feature>
<feature type="compositionally biased region" description="Polar residues" evidence="1">
    <location>
        <begin position="401"/>
        <end position="412"/>
    </location>
</feature>
<evidence type="ECO:0000313" key="3">
    <source>
        <dbReference type="Proteomes" id="UP000250043"/>
    </source>
</evidence>
<feature type="compositionally biased region" description="Basic and acidic residues" evidence="1">
    <location>
        <begin position="658"/>
        <end position="670"/>
    </location>
</feature>
<feature type="compositionally biased region" description="Low complexity" evidence="1">
    <location>
        <begin position="605"/>
        <end position="623"/>
    </location>
</feature>
<feature type="compositionally biased region" description="Polar residues" evidence="1">
    <location>
        <begin position="678"/>
        <end position="687"/>
    </location>
</feature>
<accession>A0A8E2DLX3</accession>
<name>A0A8E2DLX3_9APHY</name>
<proteinExistence type="predicted"/>
<feature type="compositionally biased region" description="Basic and acidic residues" evidence="1">
    <location>
        <begin position="1"/>
        <end position="12"/>
    </location>
</feature>
<feature type="compositionally biased region" description="Basic and acidic residues" evidence="1">
    <location>
        <begin position="216"/>
        <end position="228"/>
    </location>
</feature>
<feature type="compositionally biased region" description="Polar residues" evidence="1">
    <location>
        <begin position="734"/>
        <end position="746"/>
    </location>
</feature>
<dbReference type="AlphaFoldDB" id="A0A8E2DLX3"/>
<feature type="compositionally biased region" description="Pro residues" evidence="1">
    <location>
        <begin position="500"/>
        <end position="516"/>
    </location>
</feature>
<dbReference type="Proteomes" id="UP000250043">
    <property type="component" value="Unassembled WGS sequence"/>
</dbReference>
<feature type="compositionally biased region" description="Pro residues" evidence="1">
    <location>
        <begin position="272"/>
        <end position="286"/>
    </location>
</feature>
<feature type="compositionally biased region" description="Basic and acidic residues" evidence="1">
    <location>
        <begin position="812"/>
        <end position="829"/>
    </location>
</feature>
<evidence type="ECO:0000256" key="1">
    <source>
        <dbReference type="SAM" id="MobiDB-lite"/>
    </source>
</evidence>
<feature type="compositionally biased region" description="Basic and acidic residues" evidence="1">
    <location>
        <begin position="240"/>
        <end position="252"/>
    </location>
</feature>
<dbReference type="OrthoDB" id="3256736at2759"/>
<gene>
    <name evidence="2" type="ORF">OBBRIDRAFT_887768</name>
</gene>
<feature type="region of interest" description="Disordered" evidence="1">
    <location>
        <begin position="481"/>
        <end position="576"/>
    </location>
</feature>
<feature type="compositionally biased region" description="Polar residues" evidence="1">
    <location>
        <begin position="531"/>
        <end position="542"/>
    </location>
</feature>
<protein>
    <submittedName>
        <fullName evidence="2">Uncharacterized protein</fullName>
    </submittedName>
</protein>
<feature type="region of interest" description="Disordered" evidence="1">
    <location>
        <begin position="639"/>
        <end position="962"/>
    </location>
</feature>
<feature type="compositionally biased region" description="Basic and acidic residues" evidence="1">
    <location>
        <begin position="35"/>
        <end position="51"/>
    </location>
</feature>
<feature type="compositionally biased region" description="Basic and acidic residues" evidence="1">
    <location>
        <begin position="932"/>
        <end position="945"/>
    </location>
</feature>
<keyword evidence="3" id="KW-1185">Reference proteome</keyword>
<feature type="region of interest" description="Disordered" evidence="1">
    <location>
        <begin position="134"/>
        <end position="435"/>
    </location>
</feature>
<feature type="region of interest" description="Disordered" evidence="1">
    <location>
        <begin position="1"/>
        <end position="121"/>
    </location>
</feature>
<feature type="compositionally biased region" description="Basic and acidic residues" evidence="1">
    <location>
        <begin position="84"/>
        <end position="115"/>
    </location>
</feature>
<feature type="compositionally biased region" description="Basic and acidic residues" evidence="1">
    <location>
        <begin position="748"/>
        <end position="767"/>
    </location>
</feature>
<reference evidence="2 3" key="1">
    <citation type="submission" date="2016-07" db="EMBL/GenBank/DDBJ databases">
        <title>Draft genome of the white-rot fungus Obba rivulosa 3A-2.</title>
        <authorList>
            <consortium name="DOE Joint Genome Institute"/>
            <person name="Miettinen O."/>
            <person name="Riley R."/>
            <person name="Acob R."/>
            <person name="Barry K."/>
            <person name="Cullen D."/>
            <person name="De Vries R."/>
            <person name="Hainaut M."/>
            <person name="Hatakka A."/>
            <person name="Henrissat B."/>
            <person name="Hilden K."/>
            <person name="Kuo R."/>
            <person name="Labutti K."/>
            <person name="Lipzen A."/>
            <person name="Makela M.R."/>
            <person name="Sandor L."/>
            <person name="Spatafora J.W."/>
            <person name="Grigoriev I.V."/>
            <person name="Hibbett D.S."/>
        </authorList>
    </citation>
    <scope>NUCLEOTIDE SEQUENCE [LARGE SCALE GENOMIC DNA]</scope>
    <source>
        <strain evidence="2 3">3A-2</strain>
    </source>
</reference>
<feature type="compositionally biased region" description="Low complexity" evidence="1">
    <location>
        <begin position="186"/>
        <end position="203"/>
    </location>
</feature>
<sequence>MVKSADEREHARAAGTLVHARRRRHREDNFEDEDDRGRGRERRDERRDGRNARSRSRAVDTSMNARHAGPRPDETQTLDEDDGERGGEAKEARGKGGKERAGQRSAEPRAEERPQSRGILANVLSAVSREVRSFVVTATTGNPPPPPEPQAPPPSTKKARRSISRLRTESSRHDHSPLVKKRAWVADGDLSASDSGGESAGSTSHRREVVRKRRPTHDATADDSRDFVEGSSSMRVKRARNADPEEAQDPHSHRSHSSTPEPASEHENRSPSPTPPPSSPPLPTPFRKPITMPGSFFPRSSSLQPSEPPSPEEITRRVRFIRPGEDPNAAGANQRKSRTRSKLREEVVTIPEDDGDDVQPDAVADQNVADGPTSATSRERSRERSTNGAGTMPPIDAAPSTDFSVEYTSAQMSEKARGKQRAAAHDPDTSSELRVWGKESELRAAREAHARILTTADEEERERDKLRIKLLEEEVERLRTQLAAAKARRGTPAQSGGLPQAPPPPPPPPLPAPPTFAVPKLPGPGARPLSSGGTRDTTSFLQSARAHLKPTVPPVEAPINTGPRTRKTGQPTVNVPTDKMAAFLTEVKNVRLRKISAGEKALGASVGSGTSLTRSSSDPSRSRFAYGERSFDAGAVRYGEHSFNAGTARIGEKRKRTELRDDTGVEGPERTKRRFSGLTVSELSRPNSGSSHTAAGSATASNSSNSSQDSQGSASSGPFAFSRDYRQARAWPSVATTETDLTTPSLCSDHEHDGTHGPVGERSHEQGTEGESQDSLHTPPALDIPQARSGPMREIIDVDAEPYLELSQRATHVPEIDLRAKQAEKRHEGAFACRKPTSPMPTDTPRKPLPPARARRVKEVPAASDSRREQSEEQAAQNMRRPPRKSLARHTEAPGSESDDPLVSYSPLPLTQPPPKHSDRTKSASQKPRTSKGAERKEDSQHMAEADGASTSNAVRRRRTLDEELQRAGDALWVEPDSGAVNGEAHAVLESGQLVGVGTKSKRKGFLAGGGASGIPVFMGAGYVRGAEEDGDDHRQQGHLQPRRSKSRNGR</sequence>
<dbReference type="EMBL" id="KV722406">
    <property type="protein sequence ID" value="OCH90324.1"/>
    <property type="molecule type" value="Genomic_DNA"/>
</dbReference>
<feature type="compositionally biased region" description="Basic and acidic residues" evidence="1">
    <location>
        <begin position="166"/>
        <end position="177"/>
    </location>
</feature>
<feature type="region of interest" description="Disordered" evidence="1">
    <location>
        <begin position="602"/>
        <end position="624"/>
    </location>
</feature>